<evidence type="ECO:0000313" key="4">
    <source>
        <dbReference type="Proteomes" id="UP000324574"/>
    </source>
</evidence>
<dbReference type="PANTHER" id="PTHR35848">
    <property type="entry name" value="OXALATE-BINDING PROTEIN"/>
    <property type="match status" value="1"/>
</dbReference>
<dbReference type="CDD" id="cd02221">
    <property type="entry name" value="cupin_TM1287-like"/>
    <property type="match status" value="1"/>
</dbReference>
<reference evidence="3 4" key="1">
    <citation type="journal article" date="1992" name="Lakartidningen">
        <title>[Penicillin V and not amoxicillin is the first choice preparation in acute otitis].</title>
        <authorList>
            <person name="Kamme C."/>
            <person name="Lundgren K."/>
            <person name="Prellner K."/>
        </authorList>
    </citation>
    <scope>NUCLEOTIDE SEQUENCE [LARGE SCALE GENOMIC DNA]</scope>
    <source>
        <strain evidence="3 4">PC3714II</strain>
    </source>
</reference>
<sequence length="165" mass="17959">MFTKILKSFILISFLSLFLIGCVNNASEEVSEIHPSFIPAVYSLDDLVITNRNQVAGGNGDLVVKYAFVRDNAPKDFTTKEMGYMTLMPGDSVGLHKHEGNEDSYLIVSGVGTYTDEDGSQYEVKAGDMTICRSGHSHALSNSSQSPLIFFAVLSGSNLLNLKLL</sequence>
<evidence type="ECO:0000259" key="2">
    <source>
        <dbReference type="Pfam" id="PF07883"/>
    </source>
</evidence>
<proteinExistence type="predicted"/>
<dbReference type="InterPro" id="IPR011051">
    <property type="entry name" value="RmlC_Cupin_sf"/>
</dbReference>
<gene>
    <name evidence="3" type="ORF">EPJ70_02725</name>
</gene>
<dbReference type="SUPFAM" id="SSF51182">
    <property type="entry name" value="RmlC-like cupins"/>
    <property type="match status" value="1"/>
</dbReference>
<evidence type="ECO:0000256" key="1">
    <source>
        <dbReference type="ARBA" id="ARBA00022723"/>
    </source>
</evidence>
<name>A0A5C8F6L8_9SPIR</name>
<feature type="domain" description="Cupin type-2" evidence="2">
    <location>
        <begin position="84"/>
        <end position="153"/>
    </location>
</feature>
<keyword evidence="1" id="KW-0479">Metal-binding</keyword>
<dbReference type="InterPro" id="IPR013096">
    <property type="entry name" value="Cupin_2"/>
</dbReference>
<dbReference type="RefSeq" id="WP_147525969.1">
    <property type="nucleotide sequence ID" value="NZ_SAYG01000006.1"/>
</dbReference>
<dbReference type="PANTHER" id="PTHR35848:SF6">
    <property type="entry name" value="CUPIN TYPE-2 DOMAIN-CONTAINING PROTEIN"/>
    <property type="match status" value="1"/>
</dbReference>
<dbReference type="AlphaFoldDB" id="A0A5C8F6L8"/>
<protein>
    <submittedName>
        <fullName evidence="3">Cupin domain-containing protein</fullName>
    </submittedName>
</protein>
<accession>A0A5C8F6L8</accession>
<dbReference type="EMBL" id="SAYG01000006">
    <property type="protein sequence ID" value="TXJ45318.1"/>
    <property type="molecule type" value="Genomic_DNA"/>
</dbReference>
<dbReference type="InterPro" id="IPR051610">
    <property type="entry name" value="GPI/OXD"/>
</dbReference>
<dbReference type="InterPro" id="IPR014710">
    <property type="entry name" value="RmlC-like_jellyroll"/>
</dbReference>
<comment type="caution">
    <text evidence="3">The sequence shown here is derived from an EMBL/GenBank/DDBJ whole genome shotgun (WGS) entry which is preliminary data.</text>
</comment>
<dbReference type="Proteomes" id="UP000324574">
    <property type="component" value="Unassembled WGS sequence"/>
</dbReference>
<organism evidence="3 4">
    <name type="scientific">Brachyspira aalborgi</name>
    <dbReference type="NCBI Taxonomy" id="29522"/>
    <lineage>
        <taxon>Bacteria</taxon>
        <taxon>Pseudomonadati</taxon>
        <taxon>Spirochaetota</taxon>
        <taxon>Spirochaetia</taxon>
        <taxon>Brachyspirales</taxon>
        <taxon>Brachyspiraceae</taxon>
        <taxon>Brachyspira</taxon>
    </lineage>
</organism>
<dbReference type="GO" id="GO:0046872">
    <property type="term" value="F:metal ion binding"/>
    <property type="evidence" value="ECO:0007669"/>
    <property type="project" value="UniProtKB-KW"/>
</dbReference>
<evidence type="ECO:0000313" key="3">
    <source>
        <dbReference type="EMBL" id="TXJ45318.1"/>
    </source>
</evidence>
<dbReference type="Gene3D" id="2.60.120.10">
    <property type="entry name" value="Jelly Rolls"/>
    <property type="match status" value="1"/>
</dbReference>
<dbReference type="Pfam" id="PF07883">
    <property type="entry name" value="Cupin_2"/>
    <property type="match status" value="1"/>
</dbReference>
<dbReference type="PROSITE" id="PS51257">
    <property type="entry name" value="PROKAR_LIPOPROTEIN"/>
    <property type="match status" value="1"/>
</dbReference>